<dbReference type="Pfam" id="PF06746">
    <property type="entry name" value="DUF1216"/>
    <property type="match status" value="2"/>
</dbReference>
<protein>
    <recommendedName>
        <fullName evidence="4">DUF1216 domain-containing protein</fullName>
    </recommendedName>
</protein>
<dbReference type="InterPro" id="IPR009605">
    <property type="entry name" value="DUF1216"/>
</dbReference>
<accession>A0A178VJJ4</accession>
<name>A0A178VJJ4_ARATH</name>
<comment type="caution">
    <text evidence="5">The sequence shown here is derived from an EMBL/GenBank/DDBJ whole genome shotgun (WGS) entry which is preliminary data.</text>
</comment>
<dbReference type="PANTHER" id="PTHR31607">
    <property type="entry name" value="DUF1216 DOMAIN-CONTAINING PROTEIN-RELATED"/>
    <property type="match status" value="1"/>
</dbReference>
<evidence type="ECO:0000313" key="5">
    <source>
        <dbReference type="EMBL" id="OAP05062.1"/>
    </source>
</evidence>
<reference evidence="6" key="1">
    <citation type="journal article" date="2016" name="Proc. Natl. Acad. Sci. U.S.A.">
        <title>Chromosome-level assembly of Arabidopsis thaliana Ler reveals the extent of translocation and inversion polymorphisms.</title>
        <authorList>
            <person name="Zapata L."/>
            <person name="Ding J."/>
            <person name="Willing E.M."/>
            <person name="Hartwig B."/>
            <person name="Bezdan D."/>
            <person name="Jiao W.B."/>
            <person name="Patel V."/>
            <person name="Velikkakam James G."/>
            <person name="Koornneef M."/>
            <person name="Ossowski S."/>
            <person name="Schneeberger K."/>
        </authorList>
    </citation>
    <scope>NUCLEOTIDE SEQUENCE [LARGE SCALE GENOMIC DNA]</scope>
    <source>
        <strain evidence="6">cv. Landsberg erecta</strain>
    </source>
</reference>
<feature type="domain" description="DUF1216" evidence="4">
    <location>
        <begin position="73"/>
        <end position="201"/>
    </location>
</feature>
<feature type="domain" description="DUF1216" evidence="4">
    <location>
        <begin position="301"/>
        <end position="428"/>
    </location>
</feature>
<feature type="coiled-coil region" evidence="1">
    <location>
        <begin position="345"/>
        <end position="372"/>
    </location>
</feature>
<dbReference type="AlphaFoldDB" id="A0A178VJJ4"/>
<organism evidence="5 6">
    <name type="scientific">Arabidopsis thaliana</name>
    <name type="common">Mouse-ear cress</name>
    <dbReference type="NCBI Taxonomy" id="3702"/>
    <lineage>
        <taxon>Eukaryota</taxon>
        <taxon>Viridiplantae</taxon>
        <taxon>Streptophyta</taxon>
        <taxon>Embryophyta</taxon>
        <taxon>Tracheophyta</taxon>
        <taxon>Spermatophyta</taxon>
        <taxon>Magnoliopsida</taxon>
        <taxon>eudicotyledons</taxon>
        <taxon>Gunneridae</taxon>
        <taxon>Pentapetalae</taxon>
        <taxon>rosids</taxon>
        <taxon>malvids</taxon>
        <taxon>Brassicales</taxon>
        <taxon>Brassicaceae</taxon>
        <taxon>Camelineae</taxon>
        <taxon>Arabidopsis</taxon>
    </lineage>
</organism>
<dbReference type="EMBL" id="LUHQ01000003">
    <property type="protein sequence ID" value="OAP05062.1"/>
    <property type="molecule type" value="Genomic_DNA"/>
</dbReference>
<evidence type="ECO:0000256" key="3">
    <source>
        <dbReference type="SAM" id="SignalP"/>
    </source>
</evidence>
<keyword evidence="1" id="KW-0175">Coiled coil</keyword>
<feature type="region of interest" description="Disordered" evidence="2">
    <location>
        <begin position="412"/>
        <end position="434"/>
    </location>
</feature>
<proteinExistence type="predicted"/>
<keyword evidence="3" id="KW-0732">Signal</keyword>
<feature type="compositionally biased region" description="Low complexity" evidence="2">
    <location>
        <begin position="186"/>
        <end position="211"/>
    </location>
</feature>
<feature type="compositionally biased region" description="Basic and acidic residues" evidence="2">
    <location>
        <begin position="212"/>
        <end position="241"/>
    </location>
</feature>
<evidence type="ECO:0000259" key="4">
    <source>
        <dbReference type="Pfam" id="PF06746"/>
    </source>
</evidence>
<feature type="region of interest" description="Disordered" evidence="2">
    <location>
        <begin position="186"/>
        <end position="275"/>
    </location>
</feature>
<dbReference type="PANTHER" id="PTHR31607:SF34">
    <property type="entry name" value="OF RNA POLYMERASE II TRANSCRIPTION SUBUNIT-LIKE PROTEIN, PUTATIVE (DUF1216)-RELATED"/>
    <property type="match status" value="1"/>
</dbReference>
<dbReference type="Proteomes" id="UP000078284">
    <property type="component" value="Chromosome 3"/>
</dbReference>
<evidence type="ECO:0000256" key="1">
    <source>
        <dbReference type="SAM" id="Coils"/>
    </source>
</evidence>
<gene>
    <name evidence="5" type="ordered locus">AXX17_At3g31490</name>
</gene>
<feature type="compositionally biased region" description="Low complexity" evidence="2">
    <location>
        <begin position="242"/>
        <end position="272"/>
    </location>
</feature>
<feature type="chain" id="PRO_5008094977" description="DUF1216 domain-containing protein" evidence="3">
    <location>
        <begin position="26"/>
        <end position="434"/>
    </location>
</feature>
<evidence type="ECO:0000313" key="6">
    <source>
        <dbReference type="Proteomes" id="UP000078284"/>
    </source>
</evidence>
<dbReference type="ExpressionAtlas" id="A0A178VJJ4">
    <property type="expression patterns" value="baseline"/>
</dbReference>
<feature type="signal peptide" evidence="3">
    <location>
        <begin position="1"/>
        <end position="25"/>
    </location>
</feature>
<sequence>MARVQLLLCFTILFASVNLLDVVSAHLKLKPTLPQIEPPQTLKDVEPYTVKVVMVFVSDLEKECPKTNKFKTFFEKLRAVAKYVCPIQRKDQVDYDKDMKAKAGGLVRAISSFAIGKIKKEIQEDKMEVINTFKFMRFLATKIVGSRKKEESEESMKLTAEQQKEIKEGILRWETIITRITNTMVSSTTNSASSNEESSVGKEASSENSKSSSKESESSAKGESETSAKGESEASAKRESETSSSKTAGGSSTSATKEESSASQSSGVTVTQVEEETSKDVSTFIMNLEKKCPQKEEYKVFFEQLKGTMIAPPKERKGLFSRIKSAAGKLSGAMGVIRSRIGSKSAEVKKNMEAYQEQVMKTLEELDTIHSQIVSQNKGKQEGSLTCTPEQQTQIKTTITKWEQVTTQFVETAIQSETQSSSTTSSSVGKMNTN</sequence>
<feature type="compositionally biased region" description="Low complexity" evidence="2">
    <location>
        <begin position="415"/>
        <end position="427"/>
    </location>
</feature>
<evidence type="ECO:0000256" key="2">
    <source>
        <dbReference type="SAM" id="MobiDB-lite"/>
    </source>
</evidence>